<dbReference type="Proteomes" id="UP000325440">
    <property type="component" value="Unassembled WGS sequence"/>
</dbReference>
<organism evidence="1 2">
    <name type="scientific">Cinara cedri</name>
    <dbReference type="NCBI Taxonomy" id="506608"/>
    <lineage>
        <taxon>Eukaryota</taxon>
        <taxon>Metazoa</taxon>
        <taxon>Ecdysozoa</taxon>
        <taxon>Arthropoda</taxon>
        <taxon>Hexapoda</taxon>
        <taxon>Insecta</taxon>
        <taxon>Pterygota</taxon>
        <taxon>Neoptera</taxon>
        <taxon>Paraneoptera</taxon>
        <taxon>Hemiptera</taxon>
        <taxon>Sternorrhyncha</taxon>
        <taxon>Aphidomorpha</taxon>
        <taxon>Aphidoidea</taxon>
        <taxon>Aphididae</taxon>
        <taxon>Lachninae</taxon>
        <taxon>Cinara</taxon>
    </lineage>
</organism>
<evidence type="ECO:0000313" key="2">
    <source>
        <dbReference type="Proteomes" id="UP000325440"/>
    </source>
</evidence>
<dbReference type="Pfam" id="PF14912">
    <property type="entry name" value="THEG"/>
    <property type="match status" value="2"/>
</dbReference>
<proteinExistence type="predicted"/>
<accession>A0A5E4N335</accession>
<reference evidence="1 2" key="1">
    <citation type="submission" date="2019-08" db="EMBL/GenBank/DDBJ databases">
        <authorList>
            <person name="Alioto T."/>
            <person name="Alioto T."/>
            <person name="Gomez Garrido J."/>
        </authorList>
    </citation>
    <scope>NUCLEOTIDE SEQUENCE [LARGE SCALE GENOMIC DNA]</scope>
</reference>
<gene>
    <name evidence="1" type="ORF">CINCED_3A014070</name>
</gene>
<protein>
    <submittedName>
        <fullName evidence="1">Testicular haploid expressed repeat</fullName>
    </submittedName>
</protein>
<dbReference type="OrthoDB" id="25466at2759"/>
<dbReference type="EMBL" id="CABPRJ010001430">
    <property type="protein sequence ID" value="VVC36075.1"/>
    <property type="molecule type" value="Genomic_DNA"/>
</dbReference>
<dbReference type="AlphaFoldDB" id="A0A5E4N335"/>
<sequence length="246" mass="28984">MESSQEVKYFVKTNIISKIEDDPRDKLLCRSQDLRKKSAKAIKKYRQTKNEYWSSLAKPKRPYIPKTAPVFLNTNKIKNKKSWSIERTNELAKPKVDFYEFTEQLKITKRFLRPSNIGRINELAIPRMTPLDVNQNMERLSASRKVPLSMLLPRLERLSIPPKRNDMNEINRYDHETFSSARRKVPLSMLLPRLERLSIPPKRNDINEIIRPDHETFSVKKSALKFVASDRLIRLATPRPVISNWQ</sequence>
<dbReference type="InterPro" id="IPR006623">
    <property type="entry name" value="THEG"/>
</dbReference>
<name>A0A5E4N335_9HEMI</name>
<keyword evidence="2" id="KW-1185">Reference proteome</keyword>
<evidence type="ECO:0000313" key="1">
    <source>
        <dbReference type="EMBL" id="VVC36075.1"/>
    </source>
</evidence>